<keyword evidence="2" id="KW-0732">Signal</keyword>
<reference evidence="3" key="1">
    <citation type="submission" date="2020-11" db="EMBL/GenBank/DDBJ databases">
        <authorList>
            <person name="Tran Van P."/>
        </authorList>
    </citation>
    <scope>NUCLEOTIDE SEQUENCE</scope>
</reference>
<protein>
    <submittedName>
        <fullName evidence="3">Uncharacterized protein</fullName>
    </submittedName>
</protein>
<organism evidence="3">
    <name type="scientific">Cyprideis torosa</name>
    <dbReference type="NCBI Taxonomy" id="163714"/>
    <lineage>
        <taxon>Eukaryota</taxon>
        <taxon>Metazoa</taxon>
        <taxon>Ecdysozoa</taxon>
        <taxon>Arthropoda</taxon>
        <taxon>Crustacea</taxon>
        <taxon>Oligostraca</taxon>
        <taxon>Ostracoda</taxon>
        <taxon>Podocopa</taxon>
        <taxon>Podocopida</taxon>
        <taxon>Cytherocopina</taxon>
        <taxon>Cytheroidea</taxon>
        <taxon>Cytherideidae</taxon>
        <taxon>Cyprideis</taxon>
    </lineage>
</organism>
<gene>
    <name evidence="3" type="ORF">CTOB1V02_LOCUS8257</name>
</gene>
<sequence length="318" mass="35094">MKNLILLLGMTVCCLAATERCCSGETNTNRHGYYGWRHGHRRPRGPRKGSSCFPQLVELAMDIFGVSLDDVREQFDESTILTATQKQTGDDFVDAVEDYGEELKDNFRSLTTSVRSFTEETLNQAESDLRNLTNILRDGGFSRSASSRAAQGKTNLKFNEKEQNRHRQGVSSQEIREFLQLTVNFASALDRLTRQILDGLAEVDKSISEIESTETQAGFRTRIDEALFNDGVFELLEEIFDELDRYVTATGSSASRAMDEIRDSQNKIAGKLSDMEAIVSDLVGEVTPETTTMDPTATSTPSSGTPSTSTPSSGTPPS</sequence>
<feature type="chain" id="PRO_5043501449" evidence="2">
    <location>
        <begin position="17"/>
        <end position="318"/>
    </location>
</feature>
<feature type="region of interest" description="Disordered" evidence="1">
    <location>
        <begin position="282"/>
        <end position="318"/>
    </location>
</feature>
<feature type="compositionally biased region" description="Low complexity" evidence="1">
    <location>
        <begin position="287"/>
        <end position="318"/>
    </location>
</feature>
<evidence type="ECO:0000256" key="2">
    <source>
        <dbReference type="SAM" id="SignalP"/>
    </source>
</evidence>
<evidence type="ECO:0000256" key="1">
    <source>
        <dbReference type="SAM" id="MobiDB-lite"/>
    </source>
</evidence>
<name>A0A7R8ZSL0_9CRUS</name>
<dbReference type="AlphaFoldDB" id="A0A7R8ZSL0"/>
<dbReference type="EMBL" id="OB662657">
    <property type="protein sequence ID" value="CAD7230399.1"/>
    <property type="molecule type" value="Genomic_DNA"/>
</dbReference>
<evidence type="ECO:0000313" key="3">
    <source>
        <dbReference type="EMBL" id="CAD7230399.1"/>
    </source>
</evidence>
<proteinExistence type="predicted"/>
<feature type="region of interest" description="Disordered" evidence="1">
    <location>
        <begin position="143"/>
        <end position="169"/>
    </location>
</feature>
<accession>A0A7R8ZSL0</accession>
<feature type="signal peptide" evidence="2">
    <location>
        <begin position="1"/>
        <end position="16"/>
    </location>
</feature>